<organism evidence="1">
    <name type="scientific">marine sediment metagenome</name>
    <dbReference type="NCBI Taxonomy" id="412755"/>
    <lineage>
        <taxon>unclassified sequences</taxon>
        <taxon>metagenomes</taxon>
        <taxon>ecological metagenomes</taxon>
    </lineage>
</organism>
<dbReference type="EMBL" id="LAZR01054576">
    <property type="protein sequence ID" value="KKK78252.1"/>
    <property type="molecule type" value="Genomic_DNA"/>
</dbReference>
<sequence>RHHVQQLLDILAEYIVCPLRAEQIRKITGQNVATHSPTWPWVAGLYDAEGSAGYYSSFMLSMGQKDHTPLYAIHGLAKSGHVGNSQITWYSANAVRTANQLYPYLQNPEKKAQLYTLIAYCSKK</sequence>
<reference evidence="1" key="1">
    <citation type="journal article" date="2015" name="Nature">
        <title>Complex archaea that bridge the gap between prokaryotes and eukaryotes.</title>
        <authorList>
            <person name="Spang A."/>
            <person name="Saw J.H."/>
            <person name="Jorgensen S.L."/>
            <person name="Zaremba-Niedzwiedzka K."/>
            <person name="Martijn J."/>
            <person name="Lind A.E."/>
            <person name="van Eijk R."/>
            <person name="Schleper C."/>
            <person name="Guy L."/>
            <person name="Ettema T.J."/>
        </authorList>
    </citation>
    <scope>NUCLEOTIDE SEQUENCE</scope>
</reference>
<feature type="non-terminal residue" evidence="1">
    <location>
        <position position="1"/>
    </location>
</feature>
<accession>A0A0F8Y9Z9</accession>
<dbReference type="SUPFAM" id="SSF55608">
    <property type="entry name" value="Homing endonucleases"/>
    <property type="match status" value="1"/>
</dbReference>
<protein>
    <submittedName>
        <fullName evidence="1">Uncharacterized protein</fullName>
    </submittedName>
</protein>
<dbReference type="InterPro" id="IPR027434">
    <property type="entry name" value="Homing_endonucl"/>
</dbReference>
<gene>
    <name evidence="1" type="ORF">LCGC14_2845450</name>
</gene>
<comment type="caution">
    <text evidence="1">The sequence shown here is derived from an EMBL/GenBank/DDBJ whole genome shotgun (WGS) entry which is preliminary data.</text>
</comment>
<evidence type="ECO:0000313" key="1">
    <source>
        <dbReference type="EMBL" id="KKK78252.1"/>
    </source>
</evidence>
<dbReference type="AlphaFoldDB" id="A0A0F8Y9Z9"/>
<name>A0A0F8Y9Z9_9ZZZZ</name>
<proteinExistence type="predicted"/>